<feature type="repeat" description="TPR" evidence="3">
    <location>
        <begin position="358"/>
        <end position="391"/>
    </location>
</feature>
<proteinExistence type="predicted"/>
<protein>
    <submittedName>
        <fullName evidence="5">Tetratricopeptide repeat protein</fullName>
    </submittedName>
</protein>
<keyword evidence="1" id="KW-0677">Repeat</keyword>
<feature type="region of interest" description="Disordered" evidence="4">
    <location>
        <begin position="73"/>
        <end position="255"/>
    </location>
</feature>
<dbReference type="PANTHER" id="PTHR45586">
    <property type="entry name" value="TPR REPEAT-CONTAINING PROTEIN PA4667"/>
    <property type="match status" value="1"/>
</dbReference>
<feature type="region of interest" description="Disordered" evidence="4">
    <location>
        <begin position="1"/>
        <end position="48"/>
    </location>
</feature>
<evidence type="ECO:0000256" key="4">
    <source>
        <dbReference type="SAM" id="MobiDB-lite"/>
    </source>
</evidence>
<evidence type="ECO:0000256" key="3">
    <source>
        <dbReference type="PROSITE-ProRule" id="PRU00339"/>
    </source>
</evidence>
<dbReference type="Pfam" id="PF13432">
    <property type="entry name" value="TPR_16"/>
    <property type="match status" value="1"/>
</dbReference>
<dbReference type="Gene3D" id="1.25.40.10">
    <property type="entry name" value="Tetratricopeptide repeat domain"/>
    <property type="match status" value="1"/>
</dbReference>
<sequence length="446" mass="46706">MSAFGTGANGTDRDVRPPPSMTRGSLSSGPSSGCADPVGRPEWRRRGGGRGLLLLGRLTLSLVTRSCAISIARRETQPPDGHGRAALDPAGQPLRPQGRGGPGHGGAAGADRGTGLALSATASHTGADRGRRAHPSGTGRHGRIPDHAAGAGAAHRRPGWRSARYESGAGIRHGLPGRGRRGHPRPVRGNFHPGTPDPEPATPETTAEAVPVSAEAATDPDMASTPDASRSDRNAAGSTTPSMRKTPRPLSPAEQAEQHFADGLAALGQGQWRLAEQELQAALEADPGHLRARESLSGVLLYQGRRRDAEAVLAAGLEAHPYTPSLARTYARLILDQGRDDAAIEVLETALVNAVDDAGYLALLAGVYQRNQRYDEAAGSYRSALSLAPKRAAWWLGLGLALEGGGELERAAGAYRSAIGNPGLNANSRRFAEDRLQRLNHLLGRQ</sequence>
<evidence type="ECO:0000256" key="2">
    <source>
        <dbReference type="ARBA" id="ARBA00022803"/>
    </source>
</evidence>
<feature type="compositionally biased region" description="Low complexity" evidence="4">
    <location>
        <begin position="109"/>
        <end position="118"/>
    </location>
</feature>
<dbReference type="PROSITE" id="PS50005">
    <property type="entry name" value="TPR"/>
    <property type="match status" value="1"/>
</dbReference>
<dbReference type="SMART" id="SM00028">
    <property type="entry name" value="TPR"/>
    <property type="match status" value="3"/>
</dbReference>
<accession>A0A426QJS0</accession>
<reference evidence="5 6" key="1">
    <citation type="journal article" date="2010" name="Int. J. Syst. Evol. Microbiol.">
        <title>Thiohalobacter thiocyanaticus gen. nov., sp. nov., a moderately halophilic, sulfur-oxidizing gammaproteobacterium from hypersaline lakes, that utilizes thiocyanate.</title>
        <authorList>
            <person name="Sorokin D.Y."/>
            <person name="Kovaleva O.L."/>
            <person name="Tourova T.P."/>
            <person name="Muyzer G."/>
        </authorList>
    </citation>
    <scope>NUCLEOTIDE SEQUENCE [LARGE SCALE GENOMIC DNA]</scope>
    <source>
        <strain evidence="5 6">Hrh1</strain>
    </source>
</reference>
<comment type="caution">
    <text evidence="5">The sequence shown here is derived from an EMBL/GenBank/DDBJ whole genome shotgun (WGS) entry which is preliminary data.</text>
</comment>
<dbReference type="EMBL" id="QZMU01000001">
    <property type="protein sequence ID" value="RRQ22003.1"/>
    <property type="molecule type" value="Genomic_DNA"/>
</dbReference>
<evidence type="ECO:0000256" key="1">
    <source>
        <dbReference type="ARBA" id="ARBA00022737"/>
    </source>
</evidence>
<organism evidence="5 6">
    <name type="scientific">Thiohalobacter thiocyanaticus</name>
    <dbReference type="NCBI Taxonomy" id="585455"/>
    <lineage>
        <taxon>Bacteria</taxon>
        <taxon>Pseudomonadati</taxon>
        <taxon>Pseudomonadota</taxon>
        <taxon>Gammaproteobacteria</taxon>
        <taxon>Thiohalobacterales</taxon>
        <taxon>Thiohalobacteraceae</taxon>
        <taxon>Thiohalobacter</taxon>
    </lineage>
</organism>
<gene>
    <name evidence="5" type="ORF">D6C00_08600</name>
</gene>
<keyword evidence="6" id="KW-1185">Reference proteome</keyword>
<dbReference type="InterPro" id="IPR019734">
    <property type="entry name" value="TPR_rpt"/>
</dbReference>
<evidence type="ECO:0000313" key="6">
    <source>
        <dbReference type="Proteomes" id="UP000287798"/>
    </source>
</evidence>
<dbReference type="SUPFAM" id="SSF48452">
    <property type="entry name" value="TPR-like"/>
    <property type="match status" value="1"/>
</dbReference>
<evidence type="ECO:0000313" key="5">
    <source>
        <dbReference type="EMBL" id="RRQ22003.1"/>
    </source>
</evidence>
<dbReference type="Proteomes" id="UP000287798">
    <property type="component" value="Unassembled WGS sequence"/>
</dbReference>
<dbReference type="Pfam" id="PF14559">
    <property type="entry name" value="TPR_19"/>
    <property type="match status" value="1"/>
</dbReference>
<feature type="compositionally biased region" description="Gly residues" evidence="4">
    <location>
        <begin position="98"/>
        <end position="108"/>
    </location>
</feature>
<feature type="compositionally biased region" description="Polar residues" evidence="4">
    <location>
        <begin position="22"/>
        <end position="31"/>
    </location>
</feature>
<feature type="compositionally biased region" description="Basic and acidic residues" evidence="4">
    <location>
        <begin position="73"/>
        <end position="85"/>
    </location>
</feature>
<keyword evidence="2 3" id="KW-0802">TPR repeat</keyword>
<dbReference type="AlphaFoldDB" id="A0A426QJS0"/>
<name>A0A426QJS0_9GAMM</name>
<dbReference type="PANTHER" id="PTHR45586:SF1">
    <property type="entry name" value="LIPOPOLYSACCHARIDE ASSEMBLY PROTEIN B"/>
    <property type="match status" value="1"/>
</dbReference>
<dbReference type="InterPro" id="IPR011990">
    <property type="entry name" value="TPR-like_helical_dom_sf"/>
</dbReference>
<dbReference type="InterPro" id="IPR051012">
    <property type="entry name" value="CellSynth/LPSAsmb/PSIAsmb"/>
</dbReference>